<evidence type="ECO:0000313" key="4">
    <source>
        <dbReference type="Proteomes" id="UP000708208"/>
    </source>
</evidence>
<keyword evidence="2" id="KW-0732">Signal</keyword>
<feature type="signal peptide" evidence="2">
    <location>
        <begin position="1"/>
        <end position="25"/>
    </location>
</feature>
<keyword evidence="1" id="KW-0812">Transmembrane</keyword>
<dbReference type="Proteomes" id="UP000708208">
    <property type="component" value="Unassembled WGS sequence"/>
</dbReference>
<proteinExistence type="predicted"/>
<evidence type="ECO:0000256" key="2">
    <source>
        <dbReference type="SAM" id="SignalP"/>
    </source>
</evidence>
<gene>
    <name evidence="3" type="ORF">AFUS01_LOCUS18451</name>
</gene>
<sequence length="243" mass="27291">MPFNVFGAGVATILLVLLLPERAFSVHCLIPVTYQSSLTYFACSVLDIAFLLNQTSVGSLGMFILLAFFLKIDRSLDTLKQVIQSEYSGPENSLREALVSCRKIQLELCLFNHKFRNMNYFNKLFDMIATVACYYVAIVNYDRNPRFALGFSLLGLNVMTGFLLLFNKAFKIPMKMDNVKGEISLASHILKKPGSRKYVHCRVTSIQNVGVEMGGFSTLERQSTPNFLHFIVSTVTDLIVATQ</sequence>
<dbReference type="AlphaFoldDB" id="A0A8J2K563"/>
<feature type="transmembrane region" description="Helical" evidence="1">
    <location>
        <begin position="49"/>
        <end position="70"/>
    </location>
</feature>
<protein>
    <submittedName>
        <fullName evidence="3">Uncharacterized protein</fullName>
    </submittedName>
</protein>
<accession>A0A8J2K563</accession>
<keyword evidence="1" id="KW-1133">Transmembrane helix</keyword>
<keyword evidence="4" id="KW-1185">Reference proteome</keyword>
<name>A0A8J2K563_9HEXA</name>
<evidence type="ECO:0000256" key="1">
    <source>
        <dbReference type="SAM" id="Phobius"/>
    </source>
</evidence>
<dbReference type="EMBL" id="CAJVCH010183710">
    <property type="protein sequence ID" value="CAG7729759.1"/>
    <property type="molecule type" value="Genomic_DNA"/>
</dbReference>
<comment type="caution">
    <text evidence="3">The sequence shown here is derived from an EMBL/GenBank/DDBJ whole genome shotgun (WGS) entry which is preliminary data.</text>
</comment>
<feature type="transmembrane region" description="Helical" evidence="1">
    <location>
        <begin position="124"/>
        <end position="141"/>
    </location>
</feature>
<feature type="transmembrane region" description="Helical" evidence="1">
    <location>
        <begin position="147"/>
        <end position="166"/>
    </location>
</feature>
<organism evidence="3 4">
    <name type="scientific">Allacma fusca</name>
    <dbReference type="NCBI Taxonomy" id="39272"/>
    <lineage>
        <taxon>Eukaryota</taxon>
        <taxon>Metazoa</taxon>
        <taxon>Ecdysozoa</taxon>
        <taxon>Arthropoda</taxon>
        <taxon>Hexapoda</taxon>
        <taxon>Collembola</taxon>
        <taxon>Symphypleona</taxon>
        <taxon>Sminthuridae</taxon>
        <taxon>Allacma</taxon>
    </lineage>
</organism>
<evidence type="ECO:0000313" key="3">
    <source>
        <dbReference type="EMBL" id="CAG7729759.1"/>
    </source>
</evidence>
<feature type="chain" id="PRO_5035263609" evidence="2">
    <location>
        <begin position="26"/>
        <end position="243"/>
    </location>
</feature>
<reference evidence="3" key="1">
    <citation type="submission" date="2021-06" db="EMBL/GenBank/DDBJ databases">
        <authorList>
            <person name="Hodson N. C."/>
            <person name="Mongue J. A."/>
            <person name="Jaron S. K."/>
        </authorList>
    </citation>
    <scope>NUCLEOTIDE SEQUENCE</scope>
</reference>
<keyword evidence="1" id="KW-0472">Membrane</keyword>